<evidence type="ECO:0000256" key="1">
    <source>
        <dbReference type="ARBA" id="ARBA00023002"/>
    </source>
</evidence>
<dbReference type="GO" id="GO:0016491">
    <property type="term" value="F:oxidoreductase activity"/>
    <property type="evidence" value="ECO:0007669"/>
    <property type="project" value="UniProtKB-KW"/>
</dbReference>
<name>A0ABV3DIB7_9ACTN</name>
<sequence length="326" mass="35711">MTTENAYRYGITVPLNAPLGEHPRLVRELVAAGYTDIWSAEVDGLDGFTPLTVAALADPSVRLGTAIVSPYTRGPATLAMSAAALAELAPGRFQLGVGSASQLIVESWNAAEFDRPYHRVRDTVRFLRAAFTGEKVTEQYETFSVRGFRLTRVPQEPPQILVAALREGMLKLAGREGDGAIVNWLSPDDVRTVVPYVHAGGPGKEIVARIFVCPFDDPVLVRSIGRRMITSYLNVPVYAEFHRWLGRGEILKPMWDAWAAGDRKKALELVPDELVDDLVVHGTPERCRARIQEYVDAGVTVPVVAVIDPRPDADPLEAALSLAPRH</sequence>
<dbReference type="PANTHER" id="PTHR43244">
    <property type="match status" value="1"/>
</dbReference>
<dbReference type="InterPro" id="IPR022526">
    <property type="entry name" value="F420_Rv3093c"/>
</dbReference>
<dbReference type="SUPFAM" id="SSF51679">
    <property type="entry name" value="Bacterial luciferase-like"/>
    <property type="match status" value="1"/>
</dbReference>
<dbReference type="EMBL" id="JBEZFP010000038">
    <property type="protein sequence ID" value="MEU8135192.1"/>
    <property type="molecule type" value="Genomic_DNA"/>
</dbReference>
<gene>
    <name evidence="3" type="ORF">AB0C36_16940</name>
</gene>
<keyword evidence="4" id="KW-1185">Reference proteome</keyword>
<evidence type="ECO:0000313" key="3">
    <source>
        <dbReference type="EMBL" id="MEU8135192.1"/>
    </source>
</evidence>
<keyword evidence="1 3" id="KW-0560">Oxidoreductase</keyword>
<dbReference type="InterPro" id="IPR036661">
    <property type="entry name" value="Luciferase-like_sf"/>
</dbReference>
<dbReference type="InterPro" id="IPR011251">
    <property type="entry name" value="Luciferase-like_dom"/>
</dbReference>
<dbReference type="NCBIfam" id="TIGR03841">
    <property type="entry name" value="F420_Rv3093c"/>
    <property type="match status" value="1"/>
</dbReference>
<accession>A0ABV3DIB7</accession>
<dbReference type="Proteomes" id="UP001551482">
    <property type="component" value="Unassembled WGS sequence"/>
</dbReference>
<dbReference type="RefSeq" id="WP_358354659.1">
    <property type="nucleotide sequence ID" value="NZ_JBEZFP010000038.1"/>
</dbReference>
<dbReference type="EC" id="1.-.-.-" evidence="3"/>
<organism evidence="3 4">
    <name type="scientific">Streptodolium elevatio</name>
    <dbReference type="NCBI Taxonomy" id="3157996"/>
    <lineage>
        <taxon>Bacteria</taxon>
        <taxon>Bacillati</taxon>
        <taxon>Actinomycetota</taxon>
        <taxon>Actinomycetes</taxon>
        <taxon>Kitasatosporales</taxon>
        <taxon>Streptomycetaceae</taxon>
        <taxon>Streptodolium</taxon>
    </lineage>
</organism>
<evidence type="ECO:0000313" key="4">
    <source>
        <dbReference type="Proteomes" id="UP001551482"/>
    </source>
</evidence>
<dbReference type="PANTHER" id="PTHR43244:SF1">
    <property type="entry name" value="5,10-METHYLENETETRAHYDROMETHANOPTERIN REDUCTASE"/>
    <property type="match status" value="1"/>
</dbReference>
<protein>
    <submittedName>
        <fullName evidence="3">LLM class F420-dependent oxidoreductase</fullName>
        <ecNumber evidence="3">1.-.-.-</ecNumber>
    </submittedName>
</protein>
<dbReference type="InterPro" id="IPR050564">
    <property type="entry name" value="F420-G6PD/mer"/>
</dbReference>
<evidence type="ECO:0000259" key="2">
    <source>
        <dbReference type="Pfam" id="PF00296"/>
    </source>
</evidence>
<comment type="caution">
    <text evidence="3">The sequence shown here is derived from an EMBL/GenBank/DDBJ whole genome shotgun (WGS) entry which is preliminary data.</text>
</comment>
<dbReference type="Gene3D" id="3.20.20.30">
    <property type="entry name" value="Luciferase-like domain"/>
    <property type="match status" value="1"/>
</dbReference>
<dbReference type="Pfam" id="PF00296">
    <property type="entry name" value="Bac_luciferase"/>
    <property type="match status" value="1"/>
</dbReference>
<reference evidence="3 4" key="1">
    <citation type="submission" date="2024-06" db="EMBL/GenBank/DDBJ databases">
        <title>The Natural Products Discovery Center: Release of the First 8490 Sequenced Strains for Exploring Actinobacteria Biosynthetic Diversity.</title>
        <authorList>
            <person name="Kalkreuter E."/>
            <person name="Kautsar S.A."/>
            <person name="Yang D."/>
            <person name="Bader C.D."/>
            <person name="Teijaro C.N."/>
            <person name="Fluegel L."/>
            <person name="Davis C.M."/>
            <person name="Simpson J.R."/>
            <person name="Lauterbach L."/>
            <person name="Steele A.D."/>
            <person name="Gui C."/>
            <person name="Meng S."/>
            <person name="Li G."/>
            <person name="Viehrig K."/>
            <person name="Ye F."/>
            <person name="Su P."/>
            <person name="Kiefer A.F."/>
            <person name="Nichols A."/>
            <person name="Cepeda A.J."/>
            <person name="Yan W."/>
            <person name="Fan B."/>
            <person name="Jiang Y."/>
            <person name="Adhikari A."/>
            <person name="Zheng C.-J."/>
            <person name="Schuster L."/>
            <person name="Cowan T.M."/>
            <person name="Smanski M.J."/>
            <person name="Chevrette M.G."/>
            <person name="De Carvalho L.P.S."/>
            <person name="Shen B."/>
        </authorList>
    </citation>
    <scope>NUCLEOTIDE SEQUENCE [LARGE SCALE GENOMIC DNA]</scope>
    <source>
        <strain evidence="3 4">NPDC048946</strain>
    </source>
</reference>
<proteinExistence type="predicted"/>
<feature type="domain" description="Luciferase-like" evidence="2">
    <location>
        <begin position="17"/>
        <end position="300"/>
    </location>
</feature>
<dbReference type="CDD" id="cd01097">
    <property type="entry name" value="Tetrahydromethanopterin_reductase"/>
    <property type="match status" value="1"/>
</dbReference>